<organism evidence="1 2">
    <name type="scientific">Phytophthora lilii</name>
    <dbReference type="NCBI Taxonomy" id="2077276"/>
    <lineage>
        <taxon>Eukaryota</taxon>
        <taxon>Sar</taxon>
        <taxon>Stramenopiles</taxon>
        <taxon>Oomycota</taxon>
        <taxon>Peronosporomycetes</taxon>
        <taxon>Peronosporales</taxon>
        <taxon>Peronosporaceae</taxon>
        <taxon>Phytophthora</taxon>
    </lineage>
</organism>
<proteinExistence type="predicted"/>
<dbReference type="AlphaFoldDB" id="A0A9W6XJ51"/>
<dbReference type="Proteomes" id="UP001165083">
    <property type="component" value="Unassembled WGS sequence"/>
</dbReference>
<reference evidence="1" key="1">
    <citation type="submission" date="2023-04" db="EMBL/GenBank/DDBJ databases">
        <title>Phytophthora lilii NBRC 32176.</title>
        <authorList>
            <person name="Ichikawa N."/>
            <person name="Sato H."/>
            <person name="Tonouchi N."/>
        </authorList>
    </citation>
    <scope>NUCLEOTIDE SEQUENCE</scope>
    <source>
        <strain evidence="1">NBRC 32176</strain>
    </source>
</reference>
<evidence type="ECO:0000313" key="2">
    <source>
        <dbReference type="Proteomes" id="UP001165083"/>
    </source>
</evidence>
<comment type="caution">
    <text evidence="1">The sequence shown here is derived from an EMBL/GenBank/DDBJ whole genome shotgun (WGS) entry which is preliminary data.</text>
</comment>
<protein>
    <submittedName>
        <fullName evidence="1">Unnamed protein product</fullName>
    </submittedName>
</protein>
<name>A0A9W6XJ51_9STRA</name>
<evidence type="ECO:0000313" key="1">
    <source>
        <dbReference type="EMBL" id="GMF39586.1"/>
    </source>
</evidence>
<accession>A0A9W6XJ51</accession>
<dbReference type="EMBL" id="BSXW01001863">
    <property type="protein sequence ID" value="GMF39586.1"/>
    <property type="molecule type" value="Genomic_DNA"/>
</dbReference>
<gene>
    <name evidence="1" type="ORF">Plil01_001633900</name>
</gene>
<keyword evidence="2" id="KW-1185">Reference proteome</keyword>
<sequence length="128" mass="14831">MKNISSNNVSHFQDCAEHIKPTEANKCFCNTGEPIDRPKFDLCADSAADKRDLDKECQLQTRLGDVVEFECHIFALMRVNLRRKPKERCQQQKLNTRLLPPGVVHHNKILKHPRVKHEHHGNEERSGQ</sequence>